<proteinExistence type="predicted"/>
<keyword evidence="3" id="KW-1185">Reference proteome</keyword>
<dbReference type="EMBL" id="CZPZ01000023">
    <property type="protein sequence ID" value="CUS37155.1"/>
    <property type="molecule type" value="Genomic_DNA"/>
</dbReference>
<dbReference type="Proteomes" id="UP000198736">
    <property type="component" value="Unassembled WGS sequence"/>
</dbReference>
<gene>
    <name evidence="2" type="ORF">COMA2_30103</name>
</gene>
<dbReference type="GO" id="GO:0005509">
    <property type="term" value="F:calcium ion binding"/>
    <property type="evidence" value="ECO:0007669"/>
    <property type="project" value="InterPro"/>
</dbReference>
<sequence length="346" mass="38161">MQTKGTPTSCNLYGCFSQAYLRKTIVWSYSWKRLRRGVGAVCVLLTIISLPVSGCTSRSSEPSKANQPPVIHSIVLGPTPFDRQTDLIAQVNTQDLDSDIVQVRYHWYLNDQVIEGEKSPTLSASLLKRGDRVHLEAVPFDGKVSGSSRTSEVITVGNTPPLIAQVGIGVNSDERGDRLQALVDASDHDQDTPQFLYRWIKNGRVVKEGEEDFLELTEVRPHDLVVVEVRPRDTQAAGKMSRSDPYTVGNSAPKIVSSPPMSINHNRYEYVVKAVDPDSDSVHFQLEVAPPGMAIDQTTGNILWDTGYVKPGVHRVKIVATDEQGGFSFQEFELTIATAETPKPES</sequence>
<protein>
    <recommendedName>
        <fullName evidence="4">Cadherin domain-containing protein</fullName>
    </recommendedName>
</protein>
<evidence type="ECO:0000256" key="1">
    <source>
        <dbReference type="SAM" id="MobiDB-lite"/>
    </source>
</evidence>
<feature type="region of interest" description="Disordered" evidence="1">
    <location>
        <begin position="235"/>
        <end position="259"/>
    </location>
</feature>
<organism evidence="2 3">
    <name type="scientific">Candidatus Nitrospira nitrificans</name>
    <dbReference type="NCBI Taxonomy" id="1742973"/>
    <lineage>
        <taxon>Bacteria</taxon>
        <taxon>Pseudomonadati</taxon>
        <taxon>Nitrospirota</taxon>
        <taxon>Nitrospiria</taxon>
        <taxon>Nitrospirales</taxon>
        <taxon>Nitrospiraceae</taxon>
        <taxon>Nitrospira</taxon>
    </lineage>
</organism>
<dbReference type="STRING" id="1742973.COMA2_30103"/>
<evidence type="ECO:0000313" key="2">
    <source>
        <dbReference type="EMBL" id="CUS37155.1"/>
    </source>
</evidence>
<dbReference type="InterPro" id="IPR015919">
    <property type="entry name" value="Cadherin-like_sf"/>
</dbReference>
<dbReference type="Gene3D" id="2.60.40.10">
    <property type="entry name" value="Immunoglobulins"/>
    <property type="match status" value="1"/>
</dbReference>
<accession>A0A0S4LHY0</accession>
<dbReference type="Pfam" id="PF05345">
    <property type="entry name" value="He_PIG"/>
    <property type="match status" value="1"/>
</dbReference>
<dbReference type="InterPro" id="IPR013783">
    <property type="entry name" value="Ig-like_fold"/>
</dbReference>
<dbReference type="GO" id="GO:0016020">
    <property type="term" value="C:membrane"/>
    <property type="evidence" value="ECO:0007669"/>
    <property type="project" value="InterPro"/>
</dbReference>
<dbReference type="AlphaFoldDB" id="A0A0S4LHY0"/>
<dbReference type="SUPFAM" id="SSF49313">
    <property type="entry name" value="Cadherin-like"/>
    <property type="match status" value="1"/>
</dbReference>
<reference evidence="3" key="1">
    <citation type="submission" date="2015-10" db="EMBL/GenBank/DDBJ databases">
        <authorList>
            <person name="Luecker S."/>
            <person name="Luecker S."/>
        </authorList>
    </citation>
    <scope>NUCLEOTIDE SEQUENCE [LARGE SCALE GENOMIC DNA]</scope>
</reference>
<evidence type="ECO:0008006" key="4">
    <source>
        <dbReference type="Google" id="ProtNLM"/>
    </source>
</evidence>
<evidence type="ECO:0000313" key="3">
    <source>
        <dbReference type="Proteomes" id="UP000198736"/>
    </source>
</evidence>
<name>A0A0S4LHY0_9BACT</name>